<gene>
    <name evidence="2" type="ORF">G3480_11995</name>
</gene>
<dbReference type="RefSeq" id="WP_164654129.1">
    <property type="nucleotide sequence ID" value="NZ_JAAIJR010000043.1"/>
</dbReference>
<feature type="transmembrane region" description="Helical" evidence="1">
    <location>
        <begin position="88"/>
        <end position="109"/>
    </location>
</feature>
<sequence length="217" mass="22858">MTTILVIGLWSFILGLAAWRPDGAGRRNARWALTGVMAALLLSPFWWDWARGNPTMAGPETAFVSVWILVLLPILARRMDGATLGATLYRGLIAAAALGTALDASQLALSALPPEDLTTWIATALLLGTLTTHFAAGLGLCLLAIPKDFPWDYPAWFAGLLLMHQAATPIPIALDIGAAQGIFAVATALGIAGLVRATPYGRNDGCSSKDHDLSDPS</sequence>
<keyword evidence="1" id="KW-0812">Transmembrane</keyword>
<dbReference type="EMBL" id="JAAIJR010000043">
    <property type="protein sequence ID" value="NEX21024.1"/>
    <property type="molecule type" value="Genomic_DNA"/>
</dbReference>
<evidence type="ECO:0000313" key="2">
    <source>
        <dbReference type="EMBL" id="NEX21024.1"/>
    </source>
</evidence>
<comment type="caution">
    <text evidence="2">The sequence shown here is derived from an EMBL/GenBank/DDBJ whole genome shotgun (WGS) entry which is preliminary data.</text>
</comment>
<reference evidence="2 3" key="2">
    <citation type="submission" date="2020-02" db="EMBL/GenBank/DDBJ databases">
        <title>Genome sequences of Thiorhodococcus mannitoliphagus and Thiorhodococcus minor, purple sulfur photosynthetic bacteria in the gammaproteobacterial family, Chromatiaceae.</title>
        <authorList>
            <person name="Aviles F.A."/>
            <person name="Meyer T.E."/>
            <person name="Kyndt J.A."/>
        </authorList>
    </citation>
    <scope>NUCLEOTIDE SEQUENCE [LARGE SCALE GENOMIC DNA]</scope>
    <source>
        <strain evidence="2 3">DSM 18266</strain>
    </source>
</reference>
<keyword evidence="1" id="KW-0472">Membrane</keyword>
<feature type="transmembrane region" description="Helical" evidence="1">
    <location>
        <begin position="121"/>
        <end position="145"/>
    </location>
</feature>
<accession>A0A6P1DZ83</accession>
<keyword evidence="1" id="KW-1133">Transmembrane helix</keyword>
<feature type="transmembrane region" description="Helical" evidence="1">
    <location>
        <begin position="59"/>
        <end position="76"/>
    </location>
</feature>
<proteinExistence type="predicted"/>
<organism evidence="2 3">
    <name type="scientific">Thiorhodococcus mannitoliphagus</name>
    <dbReference type="NCBI Taxonomy" id="329406"/>
    <lineage>
        <taxon>Bacteria</taxon>
        <taxon>Pseudomonadati</taxon>
        <taxon>Pseudomonadota</taxon>
        <taxon>Gammaproteobacteria</taxon>
        <taxon>Chromatiales</taxon>
        <taxon>Chromatiaceae</taxon>
        <taxon>Thiorhodococcus</taxon>
    </lineage>
</organism>
<name>A0A6P1DZ83_9GAMM</name>
<keyword evidence="3" id="KW-1185">Reference proteome</keyword>
<dbReference type="Proteomes" id="UP000471640">
    <property type="component" value="Unassembled WGS sequence"/>
</dbReference>
<evidence type="ECO:0000313" key="3">
    <source>
        <dbReference type="Proteomes" id="UP000471640"/>
    </source>
</evidence>
<feature type="transmembrane region" description="Helical" evidence="1">
    <location>
        <begin position="170"/>
        <end position="195"/>
    </location>
</feature>
<feature type="transmembrane region" description="Helical" evidence="1">
    <location>
        <begin position="28"/>
        <end position="47"/>
    </location>
</feature>
<protein>
    <submittedName>
        <fullName evidence="2">Uncharacterized protein</fullName>
    </submittedName>
</protein>
<dbReference type="AlphaFoldDB" id="A0A6P1DZ83"/>
<reference evidence="3" key="1">
    <citation type="journal article" date="2020" name="Microbiol. Resour. Announc.">
        <title>Draft Genome Sequences of Thiorhodococcus mannitoliphagus and Thiorhodococcus minor, Purple Sulfur Photosynthetic Bacteria in the Gammaproteobacterial Family Chromatiaceae.</title>
        <authorList>
            <person name="Aviles F.A."/>
            <person name="Meyer T.E."/>
            <person name="Kyndt J.A."/>
        </authorList>
    </citation>
    <scope>NUCLEOTIDE SEQUENCE [LARGE SCALE GENOMIC DNA]</scope>
    <source>
        <strain evidence="3">DSM 18266</strain>
    </source>
</reference>
<evidence type="ECO:0000256" key="1">
    <source>
        <dbReference type="SAM" id="Phobius"/>
    </source>
</evidence>